<dbReference type="PANTHER" id="PTHR19303:SF74">
    <property type="entry name" value="POGO TRANSPOSABLE ELEMENT WITH KRAB DOMAIN"/>
    <property type="match status" value="1"/>
</dbReference>
<gene>
    <name evidence="3" type="ORF">WKI299_LOCUS31805</name>
</gene>
<dbReference type="GO" id="GO:0003677">
    <property type="term" value="F:DNA binding"/>
    <property type="evidence" value="ECO:0007669"/>
    <property type="project" value="TreeGrafter"/>
</dbReference>
<evidence type="ECO:0000313" key="4">
    <source>
        <dbReference type="Proteomes" id="UP000663856"/>
    </source>
</evidence>
<dbReference type="Pfam" id="PF03184">
    <property type="entry name" value="DDE_1"/>
    <property type="match status" value="1"/>
</dbReference>
<dbReference type="SUPFAM" id="SSF46689">
    <property type="entry name" value="Homeodomain-like"/>
    <property type="match status" value="1"/>
</dbReference>
<feature type="domain" description="DDE-1" evidence="2">
    <location>
        <begin position="210"/>
        <end position="353"/>
    </location>
</feature>
<feature type="region of interest" description="Disordered" evidence="1">
    <location>
        <begin position="655"/>
        <end position="680"/>
    </location>
</feature>
<feature type="compositionally biased region" description="Basic and acidic residues" evidence="1">
    <location>
        <begin position="655"/>
        <end position="664"/>
    </location>
</feature>
<organism evidence="3 4">
    <name type="scientific">Rotaria magnacalcarata</name>
    <dbReference type="NCBI Taxonomy" id="392030"/>
    <lineage>
        <taxon>Eukaryota</taxon>
        <taxon>Metazoa</taxon>
        <taxon>Spiralia</taxon>
        <taxon>Gnathifera</taxon>
        <taxon>Rotifera</taxon>
        <taxon>Eurotatoria</taxon>
        <taxon>Bdelloidea</taxon>
        <taxon>Philodinida</taxon>
        <taxon>Philodinidae</taxon>
        <taxon>Rotaria</taxon>
    </lineage>
</organism>
<reference evidence="3" key="1">
    <citation type="submission" date="2021-02" db="EMBL/GenBank/DDBJ databases">
        <authorList>
            <person name="Nowell W R."/>
        </authorList>
    </citation>
    <scope>NUCLEOTIDE SEQUENCE</scope>
</reference>
<protein>
    <recommendedName>
        <fullName evidence="2">DDE-1 domain-containing protein</fullName>
    </recommendedName>
</protein>
<dbReference type="SUPFAM" id="SSF57903">
    <property type="entry name" value="FYVE/PHD zinc finger"/>
    <property type="match status" value="1"/>
</dbReference>
<dbReference type="Proteomes" id="UP000663856">
    <property type="component" value="Unassembled WGS sequence"/>
</dbReference>
<accession>A0A816YEP7</accession>
<dbReference type="Gene3D" id="3.30.420.10">
    <property type="entry name" value="Ribonuclease H-like superfamily/Ribonuclease H"/>
    <property type="match status" value="1"/>
</dbReference>
<dbReference type="InterPro" id="IPR011011">
    <property type="entry name" value="Znf_FYVE_PHD"/>
</dbReference>
<dbReference type="PANTHER" id="PTHR19303">
    <property type="entry name" value="TRANSPOSON"/>
    <property type="match status" value="1"/>
</dbReference>
<dbReference type="EMBL" id="CAJNRF010014589">
    <property type="protein sequence ID" value="CAF2158176.1"/>
    <property type="molecule type" value="Genomic_DNA"/>
</dbReference>
<sequence>MPRTYIRKKTSTYAITDLKLALDLIGDGEITVIEASTAYNIPMPTLYSRLSGSRGGNPCGNKILSDGEEKFLIHVIHKFQEWQHPLTRSDFISIARTFMIEMNKKKITEDSLLREWFNGFQKRWFNEIKFVETSKLESVRSLSCTQLVVDRWFDHLNKVLAKLNLFDRPEAIYNVDESAFGDDPGRKQVIIKRDSKYAISSQGGSGKCYTTLLMCTSASGKFLPPYIIFRAQRLFDVWIPRNGYPGSRYNATPSGWSDENTFYDWLCNHFTPAVKMVKKPLLLIMDGHYSHLSTRIIKYCMNNGIHLECLPPHTTTILQPLDVLTLSKVKTSWRKLLQNHYKETNAEPVSKQKFSLLISNLFKNHLLPSHCAGGFSKAGVYPFDKRAISKEKLLQPATTLECDTSANRSQTTDHINDTTLATTNTSIFHRWSSCPTLCSNLSSDSINSTLLNNISFIHTLPRIISTESVAIDESIISTMINTSTINVLSPIYISSLDNISTSNETPTISNTDTSTSSLLFDTMKTLYPDFDQSPVSDPILFQNHPLSNTTELNDIFTQKPDINYNTNYSHYSDSNDHNSFERETKYRIGSSTQPLSTVTHSETSDYSVVDAITVAIKNHMTPTVVATKGTKRKIDRPYGESITSIDAYMKIKKKETARVKRSNKENVQPKPKNTGTRQMKKKTLPENQVANNVYTNVQNVDQLALTNTSFEPYPQQISYNSSLKTTTSPTYTTMMNYNMSRSYVPGAYEDPMNWHLNEYRSCYKCNSTIHFNREQVSRCVTCDRICCTTCMYNNSYPMHAYFKCEYCALNAALHVTR</sequence>
<dbReference type="InterPro" id="IPR004875">
    <property type="entry name" value="DDE_SF_endonuclease_dom"/>
</dbReference>
<proteinExistence type="predicted"/>
<evidence type="ECO:0000259" key="2">
    <source>
        <dbReference type="Pfam" id="PF03184"/>
    </source>
</evidence>
<dbReference type="InterPro" id="IPR009057">
    <property type="entry name" value="Homeodomain-like_sf"/>
</dbReference>
<dbReference type="GO" id="GO:0005634">
    <property type="term" value="C:nucleus"/>
    <property type="evidence" value="ECO:0007669"/>
    <property type="project" value="TreeGrafter"/>
</dbReference>
<dbReference type="InterPro" id="IPR050863">
    <property type="entry name" value="CenT-Element_Derived"/>
</dbReference>
<dbReference type="AlphaFoldDB" id="A0A816YEP7"/>
<comment type="caution">
    <text evidence="3">The sequence shown here is derived from an EMBL/GenBank/DDBJ whole genome shotgun (WGS) entry which is preliminary data.</text>
</comment>
<evidence type="ECO:0000256" key="1">
    <source>
        <dbReference type="SAM" id="MobiDB-lite"/>
    </source>
</evidence>
<dbReference type="InterPro" id="IPR036397">
    <property type="entry name" value="RNaseH_sf"/>
</dbReference>
<name>A0A816YEP7_9BILA</name>
<evidence type="ECO:0000313" key="3">
    <source>
        <dbReference type="EMBL" id="CAF2158176.1"/>
    </source>
</evidence>